<dbReference type="EC" id="3.2.1.25" evidence="7"/>
<proteinExistence type="inferred from homology"/>
<dbReference type="InterPro" id="IPR051913">
    <property type="entry name" value="GH2_Domain-Containing"/>
</dbReference>
<accession>A0A6S6TAA5</accession>
<keyword evidence="2 7" id="KW-0378">Hydrolase</keyword>
<sequence length="742" mass="86514">MNSSLFKSTFFKHYRFLVLINFLLLSGCSLMSQVNPSEINGKQAIHSLDGNWAFSPGKKPKHAWEWQTIKVPANWYKEGYDISGEAWYQKTFIANEDLKNKKVTLLLKGIDYQADIWLNDKHLAKQEGYFQVNTVDLTPAIIAGKRNTLTIKVDSPLENKEDFSLRKRLLKGIFSHHDTRPGGAWSDRGQEQNTGGIWGSVEIHTSHQLFIKNISATSVKTINDKWTLNTHIHSEGENPDNVSYHWTLKGSNHVSPIFKGISNQQTFSISINSPALWWPKILGKPNLYELTILAKQGQKTLHKKTITTAFRDITLNDKKMWSINGKRLLLQGTNYIPTQWLSELNSKKIRKDIDLMMDAHINTIRVHAHITHPEFYRQCDERGLLVWQDFPLQWGYQDTPTFHEQAHRQLKDMLQQLGNHPSIIHWTLHNEPPWDADWMKWKYKDYDPEQNHELDKSLNDLANELETSRPISMISSTKEHPWLGWYSGHWLDYAKPTKQAFIAEFGSQALPNAETMQRIFGKMPKTPNKQKDWKGWEKWQYHNFQPRESFEIAKIDYPKNTQELIKSSQHYQARLIQLAAESYRRQAYQPVTALFHFMFVEDWPSMNWGVVDYWRHTKPGYRALQQAYQPVLPSIEWKQVEYPEGRIELGLWILNDSADSHDKVHYEISLSKGTNIIDKKSYTHAMPRDMHEKIADYVSPHLSEGEYTVNTSISKQGKEQGDALSKNNYTFTVKNNEKKLKQ</sequence>
<dbReference type="SUPFAM" id="SSF49785">
    <property type="entry name" value="Galactose-binding domain-like"/>
    <property type="match status" value="1"/>
</dbReference>
<evidence type="ECO:0000259" key="4">
    <source>
        <dbReference type="Pfam" id="PF00703"/>
    </source>
</evidence>
<keyword evidence="3 7" id="KW-0326">Glycosidase</keyword>
<dbReference type="InterPro" id="IPR008979">
    <property type="entry name" value="Galactose-bd-like_sf"/>
</dbReference>
<feature type="domain" description="Glycoside hydrolase family 2 immunoglobulin-like beta-sandwich" evidence="4">
    <location>
        <begin position="250"/>
        <end position="311"/>
    </location>
</feature>
<evidence type="ECO:0000313" key="7">
    <source>
        <dbReference type="EMBL" id="CAA6815146.1"/>
    </source>
</evidence>
<dbReference type="Gene3D" id="2.60.120.260">
    <property type="entry name" value="Galactose-binding domain-like"/>
    <property type="match status" value="1"/>
</dbReference>
<evidence type="ECO:0000259" key="6">
    <source>
        <dbReference type="Pfam" id="PF22666"/>
    </source>
</evidence>
<evidence type="ECO:0000256" key="3">
    <source>
        <dbReference type="ARBA" id="ARBA00023295"/>
    </source>
</evidence>
<dbReference type="SUPFAM" id="SSF51445">
    <property type="entry name" value="(Trans)glycosidases"/>
    <property type="match status" value="1"/>
</dbReference>
<evidence type="ECO:0000256" key="2">
    <source>
        <dbReference type="ARBA" id="ARBA00022801"/>
    </source>
</evidence>
<dbReference type="InterPro" id="IPR013783">
    <property type="entry name" value="Ig-like_fold"/>
</dbReference>
<feature type="domain" description="Glycoside hydrolase family 2 catalytic" evidence="5">
    <location>
        <begin position="314"/>
        <end position="532"/>
    </location>
</feature>
<name>A0A6S6TAA5_9GAMM</name>
<dbReference type="PROSITE" id="PS51257">
    <property type="entry name" value="PROKAR_LIPOPROTEIN"/>
    <property type="match status" value="1"/>
</dbReference>
<dbReference type="SUPFAM" id="SSF49303">
    <property type="entry name" value="beta-Galactosidase/glucuronidase domain"/>
    <property type="match status" value="1"/>
</dbReference>
<dbReference type="InterPro" id="IPR036156">
    <property type="entry name" value="Beta-gal/glucu_dom_sf"/>
</dbReference>
<dbReference type="PANTHER" id="PTHR42732:SF1">
    <property type="entry name" value="BETA-MANNOSIDASE"/>
    <property type="match status" value="1"/>
</dbReference>
<dbReference type="AlphaFoldDB" id="A0A6S6TAA5"/>
<protein>
    <submittedName>
        <fullName evidence="7">Beta-mannosidase (EC)</fullName>
        <ecNumber evidence="7">3.2.1.25</ecNumber>
    </submittedName>
</protein>
<organism evidence="7">
    <name type="scientific">uncultured Thiotrichaceae bacterium</name>
    <dbReference type="NCBI Taxonomy" id="298394"/>
    <lineage>
        <taxon>Bacteria</taxon>
        <taxon>Pseudomonadati</taxon>
        <taxon>Pseudomonadota</taxon>
        <taxon>Gammaproteobacteria</taxon>
        <taxon>Thiotrichales</taxon>
        <taxon>Thiotrichaceae</taxon>
        <taxon>environmental samples</taxon>
    </lineage>
</organism>
<dbReference type="EMBL" id="CACVAY010000071">
    <property type="protein sequence ID" value="CAA6815146.1"/>
    <property type="molecule type" value="Genomic_DNA"/>
</dbReference>
<dbReference type="InterPro" id="IPR006103">
    <property type="entry name" value="Glyco_hydro_2_cat"/>
</dbReference>
<dbReference type="GO" id="GO:0004567">
    <property type="term" value="F:beta-mannosidase activity"/>
    <property type="evidence" value="ECO:0007669"/>
    <property type="project" value="UniProtKB-EC"/>
</dbReference>
<feature type="domain" description="Beta-mannosidase-like galactose-binding" evidence="6">
    <location>
        <begin position="86"/>
        <end position="166"/>
    </location>
</feature>
<evidence type="ECO:0000259" key="5">
    <source>
        <dbReference type="Pfam" id="PF02836"/>
    </source>
</evidence>
<reference evidence="7" key="1">
    <citation type="submission" date="2020-01" db="EMBL/GenBank/DDBJ databases">
        <authorList>
            <person name="Meier V. D."/>
            <person name="Meier V D."/>
        </authorList>
    </citation>
    <scope>NUCLEOTIDE SEQUENCE</scope>
    <source>
        <strain evidence="7">HLG_WM_MAG_07</strain>
    </source>
</reference>
<dbReference type="Pfam" id="PF00703">
    <property type="entry name" value="Glyco_hydro_2"/>
    <property type="match status" value="1"/>
</dbReference>
<evidence type="ECO:0000256" key="1">
    <source>
        <dbReference type="ARBA" id="ARBA00007401"/>
    </source>
</evidence>
<gene>
    <name evidence="7" type="ORF">HELGO_WM4408</name>
</gene>
<dbReference type="GO" id="GO:0005975">
    <property type="term" value="P:carbohydrate metabolic process"/>
    <property type="evidence" value="ECO:0007669"/>
    <property type="project" value="InterPro"/>
</dbReference>
<dbReference type="Gene3D" id="2.60.40.10">
    <property type="entry name" value="Immunoglobulins"/>
    <property type="match status" value="1"/>
</dbReference>
<dbReference type="Pfam" id="PF22666">
    <property type="entry name" value="Glyco_hydro_2_N2"/>
    <property type="match status" value="1"/>
</dbReference>
<dbReference type="PANTHER" id="PTHR42732">
    <property type="entry name" value="BETA-GALACTOSIDASE"/>
    <property type="match status" value="1"/>
</dbReference>
<dbReference type="InterPro" id="IPR054593">
    <property type="entry name" value="Beta-mannosidase-like_N2"/>
</dbReference>
<dbReference type="InterPro" id="IPR006102">
    <property type="entry name" value="Ig-like_GH2"/>
</dbReference>
<comment type="similarity">
    <text evidence="1">Belongs to the glycosyl hydrolase 2 family.</text>
</comment>
<dbReference type="InterPro" id="IPR017853">
    <property type="entry name" value="GH"/>
</dbReference>
<dbReference type="Gene3D" id="3.20.20.80">
    <property type="entry name" value="Glycosidases"/>
    <property type="match status" value="1"/>
</dbReference>
<dbReference type="Pfam" id="PF02836">
    <property type="entry name" value="Glyco_hydro_2_C"/>
    <property type="match status" value="1"/>
</dbReference>